<organism evidence="11 12">
    <name type="scientific">Aspergillus uvarum CBS 121591</name>
    <dbReference type="NCBI Taxonomy" id="1448315"/>
    <lineage>
        <taxon>Eukaryota</taxon>
        <taxon>Fungi</taxon>
        <taxon>Dikarya</taxon>
        <taxon>Ascomycota</taxon>
        <taxon>Pezizomycotina</taxon>
        <taxon>Eurotiomycetes</taxon>
        <taxon>Eurotiomycetidae</taxon>
        <taxon>Eurotiales</taxon>
        <taxon>Aspergillaceae</taxon>
        <taxon>Aspergillus</taxon>
        <taxon>Aspergillus subgen. Circumdati</taxon>
    </lineage>
</organism>
<dbReference type="AlphaFoldDB" id="A0A319D3V4"/>
<name>A0A319D3V4_9EURO</name>
<evidence type="ECO:0000256" key="6">
    <source>
        <dbReference type="ARBA" id="ARBA00044147"/>
    </source>
</evidence>
<dbReference type="PANTHER" id="PTHR10233:SF14">
    <property type="entry name" value="TRANSLATION INITIATION FACTOR EIF-2B SUBUNIT DELTA"/>
    <property type="match status" value="1"/>
</dbReference>
<evidence type="ECO:0000256" key="10">
    <source>
        <dbReference type="SAM" id="MobiDB-lite"/>
    </source>
</evidence>
<feature type="compositionally biased region" description="Low complexity" evidence="10">
    <location>
        <begin position="150"/>
        <end position="168"/>
    </location>
</feature>
<comment type="subunit">
    <text evidence="8">Component of the translation initiation factor 2B (eIF2B) complex which is a heterodecamer of two sets of five different subunits: alpha, beta, gamma, delta and epsilon. Subunits alpha, beta and delta comprise a regulatory subcomplex and subunits epsilon and gamma comprise a catalytic subcomplex. Within the complex, the hexameric regulatory complex resides at the center, with the two heterodimeric catalytic subcomplexes bound on opposite sides.</text>
</comment>
<feature type="region of interest" description="Disordered" evidence="10">
    <location>
        <begin position="1"/>
        <end position="44"/>
    </location>
</feature>
<proteinExistence type="inferred from homology"/>
<evidence type="ECO:0000256" key="2">
    <source>
        <dbReference type="ARBA" id="ARBA00007251"/>
    </source>
</evidence>
<protein>
    <recommendedName>
        <fullName evidence="6">Translation initiation factor eIF2B subunit delta</fullName>
    </recommendedName>
    <alternativeName>
        <fullName evidence="7">eIF2B GDP-GTP exchange factor subunit delta</fullName>
    </alternativeName>
</protein>
<feature type="compositionally biased region" description="Low complexity" evidence="10">
    <location>
        <begin position="82"/>
        <end position="143"/>
    </location>
</feature>
<evidence type="ECO:0000256" key="1">
    <source>
        <dbReference type="ARBA" id="ARBA00004514"/>
    </source>
</evidence>
<dbReference type="PANTHER" id="PTHR10233">
    <property type="entry name" value="TRANSLATION INITIATION FACTOR EIF-2B"/>
    <property type="match status" value="1"/>
</dbReference>
<comment type="subcellular location">
    <subcellularLocation>
        <location evidence="1">Cytoplasm</location>
        <location evidence="1">Cytosol</location>
    </subcellularLocation>
</comment>
<dbReference type="RefSeq" id="XP_025492768.1">
    <property type="nucleotide sequence ID" value="XM_025634975.1"/>
</dbReference>
<dbReference type="Proteomes" id="UP000248340">
    <property type="component" value="Unassembled WGS sequence"/>
</dbReference>
<keyword evidence="3" id="KW-0963">Cytoplasm</keyword>
<reference evidence="11 12" key="1">
    <citation type="submission" date="2016-12" db="EMBL/GenBank/DDBJ databases">
        <title>The genomes of Aspergillus section Nigri reveals drivers in fungal speciation.</title>
        <authorList>
            <consortium name="DOE Joint Genome Institute"/>
            <person name="Vesth T.C."/>
            <person name="Nybo J."/>
            <person name="Theobald S."/>
            <person name="Brandl J."/>
            <person name="Frisvad J.C."/>
            <person name="Nielsen K.F."/>
            <person name="Lyhne E.K."/>
            <person name="Kogle M.E."/>
            <person name="Kuo A."/>
            <person name="Riley R."/>
            <person name="Clum A."/>
            <person name="Nolan M."/>
            <person name="Lipzen A."/>
            <person name="Salamov A."/>
            <person name="Henrissat B."/>
            <person name="Wiebenga A."/>
            <person name="De Vries R.P."/>
            <person name="Grigoriev I.V."/>
            <person name="Mortensen U.H."/>
            <person name="Andersen M.R."/>
            <person name="Baker S.E."/>
        </authorList>
    </citation>
    <scope>NUCLEOTIDE SEQUENCE [LARGE SCALE GENOMIC DNA]</scope>
    <source>
        <strain evidence="11 12">CBS 121591</strain>
    </source>
</reference>
<dbReference type="OrthoDB" id="10254737at2759"/>
<evidence type="ECO:0000313" key="12">
    <source>
        <dbReference type="Proteomes" id="UP000248340"/>
    </source>
</evidence>
<feature type="compositionally biased region" description="Low complexity" evidence="10">
    <location>
        <begin position="249"/>
        <end position="258"/>
    </location>
</feature>
<dbReference type="InterPro" id="IPR042529">
    <property type="entry name" value="IF_2B-like_C"/>
</dbReference>
<evidence type="ECO:0000256" key="8">
    <source>
        <dbReference type="ARBA" id="ARBA00046432"/>
    </source>
</evidence>
<sequence length="678" mass="69564">MEGFFIRRGQTRDSSPFLIPHIPFPNPLRKSRPQQPQPDSQPLWSHLNACRAGRHPFWKSLLLMTTPILPAHTSTPSQSLVSATATATTTPTTGEMTSSTPTAPSPSPAAAGAPTTSTPSTASTSSKPTKQQPSSQSQKPSKPANKSKDAATSGTAAGATAPADGATAQLTPAELKKRAKDEKAARRARERAERESGPAGGAPSGAATPGKKDGSGSAAGSTGGGTKQLPRRGSAQNTSQTGGGGSVSGSGAAAAGGLEKSGGGGGGSGESKSKKADDKNVAVFGHLYGQQRRTTVAGAGKEVHPAVLALGLQMRDYVVCGSSARCVATLLAFKRVIEAYTTPMGTSLPRHLTTYLSHQITYLSTCRPLSISQGNAIRALKLAISSIDPSTPEAEAKAFLGEFIDSFIREKITVADQVIASSAAQKIQDGDVIVTFAGSSIVKQTLLLAHKQGKKFRVSIIDSRPLFEGKSLARTLANAGLDVQYSLVHGISHAIKAASKVFLGAHAMTSNGRLYSRVGTALVAMSAKERAGGVEVPVIVCCETVKFTDRVALDSIVVNEIADADELITAEPMQQLTGLPDPAAVTVSAADAKKGGGGGGGKSAAAAAAAAANAAAESNTLAQSVSSSLTGWKESANLQLLNIMYDVTPAEYVDMVVTEMGSLPPSAVPIVHRMSTNL</sequence>
<dbReference type="Gene3D" id="3.40.50.10470">
    <property type="entry name" value="Translation initiation factor eif-2b, domain 2"/>
    <property type="match status" value="1"/>
</dbReference>
<gene>
    <name evidence="11" type="ORF">BO82DRAFT_353526</name>
</gene>
<evidence type="ECO:0000313" key="11">
    <source>
        <dbReference type="EMBL" id="PYH82568.1"/>
    </source>
</evidence>
<dbReference type="InterPro" id="IPR037171">
    <property type="entry name" value="NagB/RpiA_transferase-like"/>
</dbReference>
<dbReference type="STRING" id="1448315.A0A319D3V4"/>
<evidence type="ECO:0000256" key="3">
    <source>
        <dbReference type="ARBA" id="ARBA00022490"/>
    </source>
</evidence>
<keyword evidence="5" id="KW-0648">Protein biosynthesis</keyword>
<evidence type="ECO:0000256" key="5">
    <source>
        <dbReference type="ARBA" id="ARBA00022917"/>
    </source>
</evidence>
<dbReference type="InterPro" id="IPR000649">
    <property type="entry name" value="IF-2B-related"/>
</dbReference>
<feature type="compositionally biased region" description="Gly residues" evidence="10">
    <location>
        <begin position="259"/>
        <end position="269"/>
    </location>
</feature>
<dbReference type="GO" id="GO:0003743">
    <property type="term" value="F:translation initiation factor activity"/>
    <property type="evidence" value="ECO:0007669"/>
    <property type="project" value="UniProtKB-KW"/>
</dbReference>
<dbReference type="VEuPathDB" id="FungiDB:BO82DRAFT_353526"/>
<feature type="compositionally biased region" description="Basic and acidic residues" evidence="10">
    <location>
        <begin position="174"/>
        <end position="196"/>
    </location>
</feature>
<keyword evidence="4" id="KW-0396">Initiation factor</keyword>
<evidence type="ECO:0000256" key="7">
    <source>
        <dbReference type="ARBA" id="ARBA00044356"/>
    </source>
</evidence>
<dbReference type="EMBL" id="KZ821694">
    <property type="protein sequence ID" value="PYH82568.1"/>
    <property type="molecule type" value="Genomic_DNA"/>
</dbReference>
<feature type="compositionally biased region" description="Low complexity" evidence="10">
    <location>
        <begin position="33"/>
        <end position="42"/>
    </location>
</feature>
<evidence type="ECO:0000256" key="4">
    <source>
        <dbReference type="ARBA" id="ARBA00022540"/>
    </source>
</evidence>
<evidence type="ECO:0000256" key="9">
    <source>
        <dbReference type="RuleBase" id="RU003814"/>
    </source>
</evidence>
<dbReference type="SUPFAM" id="SSF100950">
    <property type="entry name" value="NagB/RpiA/CoA transferase-like"/>
    <property type="match status" value="1"/>
</dbReference>
<dbReference type="GO" id="GO:0005829">
    <property type="term" value="C:cytosol"/>
    <property type="evidence" value="ECO:0007669"/>
    <property type="project" value="UniProtKB-SubCell"/>
</dbReference>
<feature type="region of interest" description="Disordered" evidence="10">
    <location>
        <begin position="72"/>
        <end position="276"/>
    </location>
</feature>
<accession>A0A319D3V4</accession>
<comment type="similarity">
    <text evidence="2 9">Belongs to the eIF-2B alpha/beta/delta subunits family.</text>
</comment>
<feature type="compositionally biased region" description="Polar residues" evidence="10">
    <location>
        <begin position="72"/>
        <end position="81"/>
    </location>
</feature>
<keyword evidence="12" id="KW-1185">Reference proteome</keyword>
<dbReference type="Pfam" id="PF01008">
    <property type="entry name" value="IF-2B"/>
    <property type="match status" value="1"/>
</dbReference>
<dbReference type="GeneID" id="37137716"/>